<sequence>MAMKRSPSNRTRCASSQFVSKRSSAASGMRSLAVLGLMSIGLAGCSGGAGGLSMPSLGGLGGGSSKPAEVKPLPTSTAADVANAGSIADQATQLMLSNPKKLTGYCPPVEVLGDTTFYQKFERKHDGDSRYLIYQGVINQTARECTNLGAEMYIKVGIAGRVLAGPKGETAKAVLPIRVVIREVDGDVLYSKLHKVPAQITPPDRSALFAKIDDAIPIPTPEKQNLKILVGFDGGAK</sequence>
<protein>
    <recommendedName>
        <fullName evidence="3">Lipoprotein</fullName>
    </recommendedName>
</protein>
<evidence type="ECO:0008006" key="3">
    <source>
        <dbReference type="Google" id="ProtNLM"/>
    </source>
</evidence>
<dbReference type="AlphaFoldDB" id="A0A285N9B8"/>
<gene>
    <name evidence="1" type="ORF">SAMN06265368_0136</name>
</gene>
<proteinExistence type="predicted"/>
<evidence type="ECO:0000313" key="1">
    <source>
        <dbReference type="EMBL" id="SNZ05507.1"/>
    </source>
</evidence>
<evidence type="ECO:0000313" key="2">
    <source>
        <dbReference type="Proteomes" id="UP000219439"/>
    </source>
</evidence>
<name>A0A285N9B8_9HYPH</name>
<dbReference type="EMBL" id="OBEL01000001">
    <property type="protein sequence ID" value="SNZ05507.1"/>
    <property type="molecule type" value="Genomic_DNA"/>
</dbReference>
<dbReference type="Proteomes" id="UP000219439">
    <property type="component" value="Unassembled WGS sequence"/>
</dbReference>
<keyword evidence="2" id="KW-1185">Reference proteome</keyword>
<accession>A0A285N9B8</accession>
<organism evidence="1 2">
    <name type="scientific">Cohaesibacter gelatinilyticus</name>
    <dbReference type="NCBI Taxonomy" id="372072"/>
    <lineage>
        <taxon>Bacteria</taxon>
        <taxon>Pseudomonadati</taxon>
        <taxon>Pseudomonadota</taxon>
        <taxon>Alphaproteobacteria</taxon>
        <taxon>Hyphomicrobiales</taxon>
        <taxon>Cohaesibacteraceae</taxon>
    </lineage>
</organism>
<reference evidence="1 2" key="1">
    <citation type="submission" date="2017-09" db="EMBL/GenBank/DDBJ databases">
        <authorList>
            <person name="Ehlers B."/>
            <person name="Leendertz F.H."/>
        </authorList>
    </citation>
    <scope>NUCLEOTIDE SEQUENCE [LARGE SCALE GENOMIC DNA]</scope>
    <source>
        <strain evidence="1 2">DSM 18289</strain>
    </source>
</reference>